<sequence>MNFIIRLAEAPEIVVDRKRFPAVDRRTLAVVIALPQHIDRIAKGLQGAFVLFKVDDVSADFSIGLAQGKGVDRYNKRRSCYSGQKFSARLHCMPPRKIEQSGIDRGYQSHITRASFELKRPSHAQ</sequence>
<proteinExistence type="predicted"/>
<evidence type="ECO:0000313" key="1">
    <source>
        <dbReference type="EMBL" id="QUS39022.1"/>
    </source>
</evidence>
<organism evidence="1 2">
    <name type="scientific">Tardiphaga alba</name>
    <dbReference type="NCBI Taxonomy" id="340268"/>
    <lineage>
        <taxon>Bacteria</taxon>
        <taxon>Pseudomonadati</taxon>
        <taxon>Pseudomonadota</taxon>
        <taxon>Alphaproteobacteria</taxon>
        <taxon>Hyphomicrobiales</taxon>
        <taxon>Nitrobacteraceae</taxon>
        <taxon>Tardiphaga</taxon>
    </lineage>
</organism>
<gene>
    <name evidence="1" type="ORF">RPMA_09405</name>
</gene>
<dbReference type="EMBL" id="CP036498">
    <property type="protein sequence ID" value="QUS39022.1"/>
    <property type="molecule type" value="Genomic_DNA"/>
</dbReference>
<accession>A0ABX8A712</accession>
<reference evidence="1 2" key="1">
    <citation type="submission" date="2019-02" db="EMBL/GenBank/DDBJ databases">
        <title>Emended description of the genus Rhodopseudomonas and description of Rhodopseudomonas albus sp. nov., a non-phototrophic, heavy-metal-tolerant bacterium isolated from garden soil.</title>
        <authorList>
            <person name="Bao Z."/>
            <person name="Cao W.W."/>
            <person name="Sato Y."/>
            <person name="Nishizawa T."/>
            <person name="Zhao J."/>
            <person name="Guo Y."/>
            <person name="Ohta H."/>
        </authorList>
    </citation>
    <scope>NUCLEOTIDE SEQUENCE [LARGE SCALE GENOMIC DNA]</scope>
    <source>
        <strain evidence="1 2">SK50-23</strain>
    </source>
</reference>
<dbReference type="Proteomes" id="UP000682843">
    <property type="component" value="Chromosome"/>
</dbReference>
<dbReference type="RefSeq" id="WP_211912567.1">
    <property type="nucleotide sequence ID" value="NZ_CP036498.1"/>
</dbReference>
<name>A0ABX8A712_9BRAD</name>
<evidence type="ECO:0000313" key="2">
    <source>
        <dbReference type="Proteomes" id="UP000682843"/>
    </source>
</evidence>
<protein>
    <submittedName>
        <fullName evidence="1">Uncharacterized protein</fullName>
    </submittedName>
</protein>
<keyword evidence="2" id="KW-1185">Reference proteome</keyword>